<accession>A0A1J5S1Q8</accession>
<sequence length="129" mass="14137">MSHMKIQGTGSRQVRSPEGDRRRYNRLRETGLTANIAGQLVDVLDISLSGLRVGGGVAVPDGVFSFSLIPSAARHLDVNNSLPVRGRLARVDARDGSIGIAFERMGFHLAKMIIDAYSRRTGVEPYLFR</sequence>
<gene>
    <name evidence="2" type="ORF">GALL_155100</name>
</gene>
<dbReference type="AlphaFoldDB" id="A0A1J5S1Q8"/>
<comment type="caution">
    <text evidence="2">The sequence shown here is derived from an EMBL/GenBank/DDBJ whole genome shotgun (WGS) entry which is preliminary data.</text>
</comment>
<evidence type="ECO:0000256" key="1">
    <source>
        <dbReference type="SAM" id="MobiDB-lite"/>
    </source>
</evidence>
<dbReference type="EMBL" id="MLJW01000075">
    <property type="protein sequence ID" value="OIR02353.1"/>
    <property type="molecule type" value="Genomic_DNA"/>
</dbReference>
<feature type="region of interest" description="Disordered" evidence="1">
    <location>
        <begin position="1"/>
        <end position="23"/>
    </location>
</feature>
<organism evidence="2">
    <name type="scientific">mine drainage metagenome</name>
    <dbReference type="NCBI Taxonomy" id="410659"/>
    <lineage>
        <taxon>unclassified sequences</taxon>
        <taxon>metagenomes</taxon>
        <taxon>ecological metagenomes</taxon>
    </lineage>
</organism>
<protein>
    <recommendedName>
        <fullName evidence="3">PilZ domain-containing protein</fullName>
    </recommendedName>
</protein>
<name>A0A1J5S1Q8_9ZZZZ</name>
<evidence type="ECO:0008006" key="3">
    <source>
        <dbReference type="Google" id="ProtNLM"/>
    </source>
</evidence>
<evidence type="ECO:0000313" key="2">
    <source>
        <dbReference type="EMBL" id="OIR02353.1"/>
    </source>
</evidence>
<proteinExistence type="predicted"/>
<reference evidence="2" key="1">
    <citation type="submission" date="2016-10" db="EMBL/GenBank/DDBJ databases">
        <title>Sequence of Gallionella enrichment culture.</title>
        <authorList>
            <person name="Poehlein A."/>
            <person name="Muehling M."/>
            <person name="Daniel R."/>
        </authorList>
    </citation>
    <scope>NUCLEOTIDE SEQUENCE</scope>
</reference>